<keyword evidence="2" id="KW-0479">Metal-binding</keyword>
<dbReference type="EMBL" id="AFOC01000133">
    <property type="protein sequence ID" value="EGV49923.1"/>
    <property type="molecule type" value="Genomic_DNA"/>
</dbReference>
<evidence type="ECO:0000256" key="7">
    <source>
        <dbReference type="ARBA" id="ARBA00023125"/>
    </source>
</evidence>
<keyword evidence="5 15" id="KW-0347">Helicase</keyword>
<keyword evidence="16" id="KW-1185">Reference proteome</keyword>
<comment type="caution">
    <text evidence="15">The sequence shown here is derived from an EMBL/GenBank/DDBJ whole genome shotgun (WGS) entry which is preliminary data.</text>
</comment>
<dbReference type="InterPro" id="IPR004589">
    <property type="entry name" value="DNA_helicase_ATP-dep_RecQ"/>
</dbReference>
<dbReference type="Proteomes" id="UP000004491">
    <property type="component" value="Unassembled WGS sequence"/>
</dbReference>
<dbReference type="SMART" id="SM00490">
    <property type="entry name" value="HELICc"/>
    <property type="match status" value="1"/>
</dbReference>
<dbReference type="GO" id="GO:0005524">
    <property type="term" value="F:ATP binding"/>
    <property type="evidence" value="ECO:0007669"/>
    <property type="project" value="UniProtKB-KW"/>
</dbReference>
<evidence type="ECO:0000256" key="8">
    <source>
        <dbReference type="ARBA" id="ARBA00023235"/>
    </source>
</evidence>
<name>G2DHI4_9GAMM</name>
<dbReference type="GO" id="GO:0006281">
    <property type="term" value="P:DNA repair"/>
    <property type="evidence" value="ECO:0007669"/>
    <property type="project" value="TreeGrafter"/>
</dbReference>
<dbReference type="InterPro" id="IPR001650">
    <property type="entry name" value="Helicase_C-like"/>
</dbReference>
<dbReference type="InterPro" id="IPR032284">
    <property type="entry name" value="RecQ_Zn-bd"/>
</dbReference>
<feature type="domain" description="Helicase ATP-binding" evidence="13">
    <location>
        <begin position="39"/>
        <end position="207"/>
    </location>
</feature>
<keyword evidence="6" id="KW-0067">ATP-binding</keyword>
<keyword evidence="4" id="KW-0378">Hydrolase</keyword>
<dbReference type="GO" id="GO:0043590">
    <property type="term" value="C:bacterial nucleoid"/>
    <property type="evidence" value="ECO:0007669"/>
    <property type="project" value="TreeGrafter"/>
</dbReference>
<dbReference type="FunFam" id="3.40.50.300:FF:001389">
    <property type="entry name" value="ATP-dependent DNA helicase RecQ"/>
    <property type="match status" value="1"/>
</dbReference>
<reference evidence="15" key="1">
    <citation type="journal article" date="2011" name="ISME J.">
        <title>The endosymbionts of the deep-sea tubeworms Riftia pachyptila and Tevnia jerichonana share an identical physiology as revealed by proteogenomic analyses.</title>
        <authorList>
            <person name="Gardebrecht A."/>
            <person name="Markert S."/>
            <person name="Felbeck H."/>
            <person name="Thuermer A."/>
            <person name="Albrecht D."/>
            <person name="Wollherr A."/>
            <person name="Kabisch J."/>
            <person name="Lehmann R."/>
            <person name="Daniel R."/>
            <person name="Liesegang H."/>
            <person name="Hecker M."/>
            <person name="Sievert S.M."/>
            <person name="Schweder T."/>
        </authorList>
    </citation>
    <scope>NUCLEOTIDE SEQUENCE [LARGE SCALE GENOMIC DNA]</scope>
</reference>
<evidence type="ECO:0000256" key="9">
    <source>
        <dbReference type="ARBA" id="ARBA00034617"/>
    </source>
</evidence>
<protein>
    <recommendedName>
        <fullName evidence="11">ATP-dependent DNA helicase RecQ</fullName>
        <ecNumber evidence="10">5.6.2.4</ecNumber>
    </recommendedName>
    <alternativeName>
        <fullName evidence="12">DNA 3'-5' helicase RecQ</fullName>
    </alternativeName>
</protein>
<comment type="catalytic activity">
    <reaction evidence="9">
        <text>Couples ATP hydrolysis with the unwinding of duplex DNA by translocating in the 3'-5' direction.</text>
        <dbReference type="EC" id="5.6.2.4"/>
    </reaction>
</comment>
<dbReference type="PATRIC" id="fig|1048808.3.peg.3136"/>
<keyword evidence="8" id="KW-0413">Isomerase</keyword>
<evidence type="ECO:0000256" key="1">
    <source>
        <dbReference type="ARBA" id="ARBA00005446"/>
    </source>
</evidence>
<sequence length="651" mass="72960">MHTIPDSRGQEVPMSSRIQTALHHYFGFTELRPGQQAVMQHLLDGHSATAVFPTGGGKSLCYQLPALLLPGVTLVVSPLIALMKDQIDALTARGISACRLDSSLTADEYRKVVQQLKSGELRLLYVAPERFNNERFRAMLKPIQIALFAVDEAHCISEWGHNFRPDYLKLAGFARQFGAERILALTATATPAVLEDICRLFEIKPDCAVSTGFYRPNLNIETTVVEASERDRVLLEAISRNPPGPVIVYVTLQKTAEAVAQRLADAGLPARAYHAGLKDDIRGEVQEWFMRASHAIVVATIAFGMGVDKANIRAVYHYNLPKSLENYSQEIGRAGRDGAPSVCQMLVCPDDLNVLENFVYGDTPDKAALYGLIDELFAQEPSFDVSLYTLSARHDIRPLVLRTLLTYLELAGYLEGGTPFYADYKFKPLQSSAEILSRFKGEHRNFLAALFRHAVKGRIWFSIDPTEAAVALQTTRDRIVQALEWLGEQQLLEVKVAGIRHRFQRMRQPDTTEALASELYQRLIKREDAEIHRLQQILDLVTLDGCQSNALAQHFGEQREAPCGHCSWCRRGSSELPPRRAQTISDTFWQEVSAVRQEQTEILMQPRLLSRFLCGITSPRLSRSKLTRHPLFGSLENVSFMTVLSQAQKSI</sequence>
<dbReference type="PROSITE" id="PS51192">
    <property type="entry name" value="HELICASE_ATP_BIND_1"/>
    <property type="match status" value="1"/>
</dbReference>
<gene>
    <name evidence="15" type="primary">recQ1</name>
    <name evidence="15" type="ORF">Rifp1Sym_fb00050</name>
</gene>
<feature type="domain" description="Helicase C-terminal" evidence="14">
    <location>
        <begin position="219"/>
        <end position="380"/>
    </location>
</feature>
<evidence type="ECO:0000256" key="5">
    <source>
        <dbReference type="ARBA" id="ARBA00022806"/>
    </source>
</evidence>
<evidence type="ECO:0000256" key="12">
    <source>
        <dbReference type="ARBA" id="ARBA00044550"/>
    </source>
</evidence>
<evidence type="ECO:0000259" key="14">
    <source>
        <dbReference type="PROSITE" id="PS51194"/>
    </source>
</evidence>
<dbReference type="GO" id="GO:0005737">
    <property type="term" value="C:cytoplasm"/>
    <property type="evidence" value="ECO:0007669"/>
    <property type="project" value="TreeGrafter"/>
</dbReference>
<dbReference type="GO" id="GO:0043138">
    <property type="term" value="F:3'-5' DNA helicase activity"/>
    <property type="evidence" value="ECO:0007669"/>
    <property type="project" value="UniProtKB-EC"/>
</dbReference>
<dbReference type="EC" id="5.6.2.4" evidence="10"/>
<dbReference type="PANTHER" id="PTHR13710:SF105">
    <property type="entry name" value="ATP-DEPENDENT DNA HELICASE Q1"/>
    <property type="match status" value="1"/>
</dbReference>
<dbReference type="SUPFAM" id="SSF52540">
    <property type="entry name" value="P-loop containing nucleoside triphosphate hydrolases"/>
    <property type="match status" value="1"/>
</dbReference>
<evidence type="ECO:0000256" key="2">
    <source>
        <dbReference type="ARBA" id="ARBA00022723"/>
    </source>
</evidence>
<dbReference type="CDD" id="cd17920">
    <property type="entry name" value="DEXHc_RecQ"/>
    <property type="match status" value="1"/>
</dbReference>
<evidence type="ECO:0000256" key="11">
    <source>
        <dbReference type="ARBA" id="ARBA00044535"/>
    </source>
</evidence>
<dbReference type="Pfam" id="PF16124">
    <property type="entry name" value="RecQ_Zn_bind"/>
    <property type="match status" value="1"/>
</dbReference>
<dbReference type="GO" id="GO:0046872">
    <property type="term" value="F:metal ion binding"/>
    <property type="evidence" value="ECO:0007669"/>
    <property type="project" value="UniProtKB-KW"/>
</dbReference>
<evidence type="ECO:0000256" key="6">
    <source>
        <dbReference type="ARBA" id="ARBA00022840"/>
    </source>
</evidence>
<dbReference type="PANTHER" id="PTHR13710">
    <property type="entry name" value="DNA HELICASE RECQ FAMILY MEMBER"/>
    <property type="match status" value="1"/>
</dbReference>
<evidence type="ECO:0000313" key="16">
    <source>
        <dbReference type="Proteomes" id="UP000004491"/>
    </source>
</evidence>
<dbReference type="InterPro" id="IPR036388">
    <property type="entry name" value="WH-like_DNA-bd_sf"/>
</dbReference>
<evidence type="ECO:0000313" key="15">
    <source>
        <dbReference type="EMBL" id="EGV49923.1"/>
    </source>
</evidence>
<evidence type="ECO:0000256" key="10">
    <source>
        <dbReference type="ARBA" id="ARBA00034808"/>
    </source>
</evidence>
<dbReference type="Pfam" id="PF00271">
    <property type="entry name" value="Helicase_C"/>
    <property type="match status" value="1"/>
</dbReference>
<dbReference type="SMART" id="SM00487">
    <property type="entry name" value="DEXDc"/>
    <property type="match status" value="1"/>
</dbReference>
<keyword evidence="3" id="KW-0547">Nucleotide-binding</keyword>
<proteinExistence type="inferred from homology"/>
<evidence type="ECO:0000256" key="3">
    <source>
        <dbReference type="ARBA" id="ARBA00022741"/>
    </source>
</evidence>
<evidence type="ECO:0000256" key="4">
    <source>
        <dbReference type="ARBA" id="ARBA00022801"/>
    </source>
</evidence>
<keyword evidence="7" id="KW-0238">DNA-binding</keyword>
<accession>G2DHI4</accession>
<dbReference type="InterPro" id="IPR011545">
    <property type="entry name" value="DEAD/DEAH_box_helicase_dom"/>
</dbReference>
<dbReference type="GO" id="GO:0003677">
    <property type="term" value="F:DNA binding"/>
    <property type="evidence" value="ECO:0007669"/>
    <property type="project" value="UniProtKB-KW"/>
</dbReference>
<dbReference type="InterPro" id="IPR014001">
    <property type="entry name" value="Helicase_ATP-bd"/>
</dbReference>
<dbReference type="Gene3D" id="3.40.50.300">
    <property type="entry name" value="P-loop containing nucleotide triphosphate hydrolases"/>
    <property type="match status" value="2"/>
</dbReference>
<dbReference type="GO" id="GO:0009378">
    <property type="term" value="F:four-way junction helicase activity"/>
    <property type="evidence" value="ECO:0007669"/>
    <property type="project" value="TreeGrafter"/>
</dbReference>
<dbReference type="GO" id="GO:0016787">
    <property type="term" value="F:hydrolase activity"/>
    <property type="evidence" value="ECO:0007669"/>
    <property type="project" value="UniProtKB-KW"/>
</dbReference>
<dbReference type="NCBIfam" id="TIGR00614">
    <property type="entry name" value="recQ_fam"/>
    <property type="match status" value="1"/>
</dbReference>
<dbReference type="Gene3D" id="1.10.10.10">
    <property type="entry name" value="Winged helix-like DNA-binding domain superfamily/Winged helix DNA-binding domain"/>
    <property type="match status" value="1"/>
</dbReference>
<dbReference type="AlphaFoldDB" id="G2DHI4"/>
<dbReference type="GO" id="GO:0030894">
    <property type="term" value="C:replisome"/>
    <property type="evidence" value="ECO:0007669"/>
    <property type="project" value="TreeGrafter"/>
</dbReference>
<dbReference type="GO" id="GO:0006310">
    <property type="term" value="P:DNA recombination"/>
    <property type="evidence" value="ECO:0007669"/>
    <property type="project" value="InterPro"/>
</dbReference>
<dbReference type="InterPro" id="IPR027417">
    <property type="entry name" value="P-loop_NTPase"/>
</dbReference>
<comment type="similarity">
    <text evidence="1">Belongs to the helicase family. RecQ subfamily.</text>
</comment>
<dbReference type="Pfam" id="PF00270">
    <property type="entry name" value="DEAD"/>
    <property type="match status" value="1"/>
</dbReference>
<dbReference type="PROSITE" id="PS51194">
    <property type="entry name" value="HELICASE_CTER"/>
    <property type="match status" value="1"/>
</dbReference>
<evidence type="ECO:0000259" key="13">
    <source>
        <dbReference type="PROSITE" id="PS51192"/>
    </source>
</evidence>
<organism evidence="15 16">
    <name type="scientific">endosymbiont of Riftia pachyptila</name>
    <name type="common">vent Ph05</name>
    <dbReference type="NCBI Taxonomy" id="1048808"/>
    <lineage>
        <taxon>Bacteria</taxon>
        <taxon>Pseudomonadati</taxon>
        <taxon>Pseudomonadota</taxon>
        <taxon>Gammaproteobacteria</taxon>
        <taxon>sulfur-oxidizing symbionts</taxon>
    </lineage>
</organism>